<dbReference type="Proteomes" id="UP000217784">
    <property type="component" value="Unassembled WGS sequence"/>
</dbReference>
<dbReference type="RefSeq" id="WP_069584664.1">
    <property type="nucleotide sequence ID" value="NZ_LMVM01000001.1"/>
</dbReference>
<name>A0A2A2HA44_METBR</name>
<evidence type="ECO:0000259" key="1">
    <source>
        <dbReference type="Pfam" id="PF02272"/>
    </source>
</evidence>
<evidence type="ECO:0000313" key="3">
    <source>
        <dbReference type="EMBL" id="PAV06269.1"/>
    </source>
</evidence>
<keyword evidence="4" id="KW-1185">Reference proteome</keyword>
<evidence type="ECO:0000313" key="4">
    <source>
        <dbReference type="Proteomes" id="UP000217784"/>
    </source>
</evidence>
<organism evidence="3 4">
    <name type="scientific">Methanobacterium bryantii</name>
    <dbReference type="NCBI Taxonomy" id="2161"/>
    <lineage>
        <taxon>Archaea</taxon>
        <taxon>Methanobacteriati</taxon>
        <taxon>Methanobacteriota</taxon>
        <taxon>Methanomada group</taxon>
        <taxon>Methanobacteria</taxon>
        <taxon>Methanobacteriales</taxon>
        <taxon>Methanobacteriaceae</taxon>
        <taxon>Methanobacterium</taxon>
    </lineage>
</organism>
<feature type="domain" description="DHHA1" evidence="1">
    <location>
        <begin position="366"/>
        <end position="465"/>
    </location>
</feature>
<accession>A0A2A2HA44</accession>
<dbReference type="SUPFAM" id="SSF64182">
    <property type="entry name" value="DHH phosphoesterases"/>
    <property type="match status" value="1"/>
</dbReference>
<dbReference type="GO" id="GO:0003677">
    <property type="term" value="F:DNA binding"/>
    <property type="evidence" value="ECO:0007669"/>
    <property type="project" value="UniProtKB-KW"/>
</dbReference>
<dbReference type="OrthoDB" id="36101at2157"/>
<sequence length="469" mass="52079">MEINKQDQMNLAFSKAHEMVQNAEDIKIYSHIDCDGITAGAILSSMLDNLEKDHEVEFVTLDKIDGLELENELTIFSDLGSGQNVDKLGNGSSNVLILDHHPPLRPMGFDNHVSGQFLELNCHYYGIDGSHDVSGGGMSYLLAHTFGFDDLSWLGVLSAVGDMQNSMSGKLVGLNKEILAASIQNKLIATNNDLSIYGRQTRPIFVALSYFGDVKLPITNSRTECIHMLNKLDIPTKNGKRARVLCDLTQEEKGKIFSELVRMLSKEVPQRYIKHVPKLVAGESYDFLGEQKYSPLRDASEFSTAVNACSRHKHPEIALNVLKGDRSLALDEMDQLALEHRRYLAQKMEWVTEEDRIISLENLQYFEGSEIKSEVIGTVAGMILSYGDWRKPIIGFTPVGEDSEGIKVSLRCSRLLAYDGIHFGNIIRKVAAKVGGNGGGHSVACGAYIPEENMDKFLNVFDEYLTGKI</sequence>
<gene>
    <name evidence="3" type="ORF">ASJ80_15690</name>
</gene>
<dbReference type="Pfam" id="PF02272">
    <property type="entry name" value="DHHA1"/>
    <property type="match status" value="1"/>
</dbReference>
<dbReference type="Gene3D" id="3.90.1640.30">
    <property type="match status" value="1"/>
</dbReference>
<keyword evidence="3" id="KW-0238">DNA-binding</keyword>
<dbReference type="Gene3D" id="3.10.310.30">
    <property type="match status" value="1"/>
</dbReference>
<dbReference type="InterPro" id="IPR048515">
    <property type="entry name" value="DHH_CID"/>
</dbReference>
<dbReference type="AlphaFoldDB" id="A0A2A2HA44"/>
<evidence type="ECO:0000259" key="2">
    <source>
        <dbReference type="Pfam" id="PF21763"/>
    </source>
</evidence>
<dbReference type="NCBIfam" id="NF040701">
    <property type="entry name" value="RecJ_Meth"/>
    <property type="match status" value="1"/>
</dbReference>
<dbReference type="InterPro" id="IPR003156">
    <property type="entry name" value="DHHA1_dom"/>
</dbReference>
<protein>
    <submittedName>
        <fullName evidence="3">Single-stranded DNA-binding protein</fullName>
    </submittedName>
</protein>
<dbReference type="InterPro" id="IPR053584">
    <property type="entry name" value="RecJ_exonuclease"/>
</dbReference>
<dbReference type="Pfam" id="PF21763">
    <property type="entry name" value="DHH_CID"/>
    <property type="match status" value="1"/>
</dbReference>
<dbReference type="InterPro" id="IPR051673">
    <property type="entry name" value="SSDNA_exonuclease_RecJ"/>
</dbReference>
<reference evidence="3 4" key="1">
    <citation type="journal article" date="2017" name="BMC Genomics">
        <title>Genomic analysis of methanogenic archaea reveals a shift towards energy conservation.</title>
        <authorList>
            <person name="Gilmore S.P."/>
            <person name="Henske J.K."/>
            <person name="Sexton J.A."/>
            <person name="Solomon K.V."/>
            <person name="Seppala S."/>
            <person name="Yoo J.I."/>
            <person name="Huyett L.M."/>
            <person name="Pressman A."/>
            <person name="Cogan J.Z."/>
            <person name="Kivenson V."/>
            <person name="Peng X."/>
            <person name="Tan Y."/>
            <person name="Valentine D.L."/>
            <person name="O'Malley M.A."/>
        </authorList>
    </citation>
    <scope>NUCLEOTIDE SEQUENCE [LARGE SCALE GENOMIC DNA]</scope>
    <source>
        <strain evidence="3 4">M.o.H.</strain>
    </source>
</reference>
<dbReference type="PANTHER" id="PTHR30255">
    <property type="entry name" value="SINGLE-STRANDED-DNA-SPECIFIC EXONUCLEASE RECJ"/>
    <property type="match status" value="1"/>
</dbReference>
<dbReference type="PANTHER" id="PTHR30255:SF3">
    <property type="entry name" value="SINGLE-STRANDED-DNA-SPECIFIC EXONUCLEASE RECJ"/>
    <property type="match status" value="1"/>
</dbReference>
<comment type="caution">
    <text evidence="3">The sequence shown here is derived from an EMBL/GenBank/DDBJ whole genome shotgun (WGS) entry which is preliminary data.</text>
</comment>
<proteinExistence type="predicted"/>
<dbReference type="InterPro" id="IPR038763">
    <property type="entry name" value="DHH_sf"/>
</dbReference>
<feature type="domain" description="DHH-CID" evidence="2">
    <location>
        <begin position="196"/>
        <end position="274"/>
    </location>
</feature>
<dbReference type="EMBL" id="LMVM01000001">
    <property type="protein sequence ID" value="PAV06269.1"/>
    <property type="molecule type" value="Genomic_DNA"/>
</dbReference>